<dbReference type="AlphaFoldDB" id="A0A2T3BF18"/>
<dbReference type="InParanoid" id="A0A2T3BF18"/>
<proteinExistence type="predicted"/>
<dbReference type="GeneID" id="36574269"/>
<accession>A0A2T3BF18</accession>
<evidence type="ECO:0000313" key="1">
    <source>
        <dbReference type="EMBL" id="PSS27974.1"/>
    </source>
</evidence>
<evidence type="ECO:0000313" key="2">
    <source>
        <dbReference type="Proteomes" id="UP000241818"/>
    </source>
</evidence>
<dbReference type="EMBL" id="KZ679006">
    <property type="protein sequence ID" value="PSS27974.1"/>
    <property type="molecule type" value="Genomic_DNA"/>
</dbReference>
<organism evidence="1 2">
    <name type="scientific">Amorphotheca resinae ATCC 22711</name>
    <dbReference type="NCBI Taxonomy" id="857342"/>
    <lineage>
        <taxon>Eukaryota</taxon>
        <taxon>Fungi</taxon>
        <taxon>Dikarya</taxon>
        <taxon>Ascomycota</taxon>
        <taxon>Pezizomycotina</taxon>
        <taxon>Leotiomycetes</taxon>
        <taxon>Helotiales</taxon>
        <taxon>Amorphothecaceae</taxon>
        <taxon>Amorphotheca</taxon>
    </lineage>
</organism>
<keyword evidence="2" id="KW-1185">Reference proteome</keyword>
<dbReference type="RefSeq" id="XP_024725499.1">
    <property type="nucleotide sequence ID" value="XM_024866188.1"/>
</dbReference>
<gene>
    <name evidence="1" type="ORF">M430DRAFT_32511</name>
</gene>
<protein>
    <submittedName>
        <fullName evidence="1">Uncharacterized protein</fullName>
    </submittedName>
</protein>
<dbReference type="Proteomes" id="UP000241818">
    <property type="component" value="Unassembled WGS sequence"/>
</dbReference>
<sequence>MAASGGLQSSSISRYPSSVLLVHSLGTLVNQLESEDGNNFGRMLNRLHVMIKLRFSFIVYHVMLPCNGDSL</sequence>
<reference evidence="1 2" key="1">
    <citation type="journal article" date="2018" name="New Phytol.">
        <title>Comparative genomics and transcriptomics depict ericoid mycorrhizal fungi as versatile saprotrophs and plant mutualists.</title>
        <authorList>
            <person name="Martino E."/>
            <person name="Morin E."/>
            <person name="Grelet G.A."/>
            <person name="Kuo A."/>
            <person name="Kohler A."/>
            <person name="Daghino S."/>
            <person name="Barry K.W."/>
            <person name="Cichocki N."/>
            <person name="Clum A."/>
            <person name="Dockter R.B."/>
            <person name="Hainaut M."/>
            <person name="Kuo R.C."/>
            <person name="LaButti K."/>
            <person name="Lindahl B.D."/>
            <person name="Lindquist E.A."/>
            <person name="Lipzen A."/>
            <person name="Khouja H.R."/>
            <person name="Magnuson J."/>
            <person name="Murat C."/>
            <person name="Ohm R.A."/>
            <person name="Singer S.W."/>
            <person name="Spatafora J.W."/>
            <person name="Wang M."/>
            <person name="Veneault-Fourrey C."/>
            <person name="Henrissat B."/>
            <person name="Grigoriev I.V."/>
            <person name="Martin F.M."/>
            <person name="Perotto S."/>
        </authorList>
    </citation>
    <scope>NUCLEOTIDE SEQUENCE [LARGE SCALE GENOMIC DNA]</scope>
    <source>
        <strain evidence="1 2">ATCC 22711</strain>
    </source>
</reference>
<name>A0A2T3BF18_AMORE</name>